<dbReference type="InterPro" id="IPR053018">
    <property type="entry name" value="Elsinochrome_Biosynth-Asso"/>
</dbReference>
<protein>
    <submittedName>
        <fullName evidence="3">Uncharacterized protein</fullName>
    </submittedName>
</protein>
<keyword evidence="2" id="KW-1133">Transmembrane helix</keyword>
<feature type="transmembrane region" description="Helical" evidence="2">
    <location>
        <begin position="551"/>
        <end position="575"/>
    </location>
</feature>
<evidence type="ECO:0000313" key="3">
    <source>
        <dbReference type="EMBL" id="KAF2113284.1"/>
    </source>
</evidence>
<dbReference type="EMBL" id="ML977328">
    <property type="protein sequence ID" value="KAF2113284.1"/>
    <property type="molecule type" value="Genomic_DNA"/>
</dbReference>
<dbReference type="AlphaFoldDB" id="A0A6A5Z2K2"/>
<evidence type="ECO:0000256" key="1">
    <source>
        <dbReference type="SAM" id="MobiDB-lite"/>
    </source>
</evidence>
<feature type="transmembrane region" description="Helical" evidence="2">
    <location>
        <begin position="512"/>
        <end position="531"/>
    </location>
</feature>
<gene>
    <name evidence="3" type="ORF">BDV96DRAFT_601462</name>
</gene>
<feature type="transmembrane region" description="Helical" evidence="2">
    <location>
        <begin position="292"/>
        <end position="312"/>
    </location>
</feature>
<keyword evidence="2" id="KW-0812">Transmembrane</keyword>
<feature type="transmembrane region" description="Helical" evidence="2">
    <location>
        <begin position="37"/>
        <end position="63"/>
    </location>
</feature>
<feature type="transmembrane region" description="Helical" evidence="2">
    <location>
        <begin position="109"/>
        <end position="128"/>
    </location>
</feature>
<dbReference type="PANTHER" id="PTHR37577">
    <property type="entry name" value="INTEGRAL MEMBRANE PROTEIN"/>
    <property type="match status" value="1"/>
</dbReference>
<keyword evidence="2" id="KW-0472">Membrane</keyword>
<reference evidence="3" key="1">
    <citation type="journal article" date="2020" name="Stud. Mycol.">
        <title>101 Dothideomycetes genomes: a test case for predicting lifestyles and emergence of pathogens.</title>
        <authorList>
            <person name="Haridas S."/>
            <person name="Albert R."/>
            <person name="Binder M."/>
            <person name="Bloem J."/>
            <person name="Labutti K."/>
            <person name="Salamov A."/>
            <person name="Andreopoulos B."/>
            <person name="Baker S."/>
            <person name="Barry K."/>
            <person name="Bills G."/>
            <person name="Bluhm B."/>
            <person name="Cannon C."/>
            <person name="Castanera R."/>
            <person name="Culley D."/>
            <person name="Daum C."/>
            <person name="Ezra D."/>
            <person name="Gonzalez J."/>
            <person name="Henrissat B."/>
            <person name="Kuo A."/>
            <person name="Liang C."/>
            <person name="Lipzen A."/>
            <person name="Lutzoni F."/>
            <person name="Magnuson J."/>
            <person name="Mondo S."/>
            <person name="Nolan M."/>
            <person name="Ohm R."/>
            <person name="Pangilinan J."/>
            <person name="Park H.-J."/>
            <person name="Ramirez L."/>
            <person name="Alfaro M."/>
            <person name="Sun H."/>
            <person name="Tritt A."/>
            <person name="Yoshinaga Y."/>
            <person name="Zwiers L.-H."/>
            <person name="Turgeon B."/>
            <person name="Goodwin S."/>
            <person name="Spatafora J."/>
            <person name="Crous P."/>
            <person name="Grigoriev I."/>
        </authorList>
    </citation>
    <scope>NUCLEOTIDE SEQUENCE</scope>
    <source>
        <strain evidence="3">CBS 627.86</strain>
    </source>
</reference>
<feature type="transmembrane region" description="Helical" evidence="2">
    <location>
        <begin position="140"/>
        <end position="161"/>
    </location>
</feature>
<feature type="transmembrane region" description="Helical" evidence="2">
    <location>
        <begin position="587"/>
        <end position="607"/>
    </location>
</feature>
<dbReference type="Proteomes" id="UP000799770">
    <property type="component" value="Unassembled WGS sequence"/>
</dbReference>
<evidence type="ECO:0000313" key="4">
    <source>
        <dbReference type="Proteomes" id="UP000799770"/>
    </source>
</evidence>
<name>A0A6A5Z2K2_9PLEO</name>
<feature type="transmembrane region" description="Helical" evidence="2">
    <location>
        <begin position="318"/>
        <end position="337"/>
    </location>
</feature>
<feature type="transmembrane region" description="Helical" evidence="2">
    <location>
        <begin position="173"/>
        <end position="191"/>
    </location>
</feature>
<feature type="transmembrane region" description="Helical" evidence="2">
    <location>
        <begin position="232"/>
        <end position="254"/>
    </location>
</feature>
<dbReference type="PANTHER" id="PTHR37577:SF1">
    <property type="entry name" value="INTEGRAL MEMBRANE PROTEIN"/>
    <property type="match status" value="1"/>
</dbReference>
<feature type="region of interest" description="Disordered" evidence="1">
    <location>
        <begin position="408"/>
        <end position="474"/>
    </location>
</feature>
<sequence>MTEIAHCHKPLCQWISRDNISSLPPELVPKLLPNPELSGIGVILGFSITAYLTFALLILHYFIVHDPHRIGPRGTAYTNAVDRDFLAYFRGFISWTPSRRFEYAMEKSVLILSDLQLVTGLAILVSGYSQLNCGLTAYHWQIMVYVAWFSSFTFLSAMTFLEGYFQENHTMRIIRVCFMFVLASLLIVALLPTGSHNWLNLLSEGEFYPSLPAACYFRQLPLDSYSHGGPKIWSMVVSILVVAISYIHSGIRLFDPTAEFTRKHFRAWPALHIKRALNFFEQGSRQGGIRAALWKVLFLVAFAMFTCSRAFLDLAESMLLEIVWLGFAIAWGTIKLYGTRATASYDVDGFNVGANPEVLQEDSWSFGQTLPLILLVLPLLSMAQAYLDNDAKAQDAAHKAAMAERLTKEREANATPPPRVSIQHVSDGDVSKDNDGLDRRTPTTWDIPRCDHHSSLRQAPSKVGTNAAPPLPPRSSRRISSFFEDSPKLSSSPQLPSYPYHPFNAYPWYKDAILLLFLQILMIAAFAPYLLNRVSDFLGISVFLRNRLFLIWVLGVIPWASLLHLTFWYLAAWIVRAMGVSLGKYTFWVLRMGLVAGLLAFTFLVSFELAGPNWLFDAF</sequence>
<dbReference type="OrthoDB" id="5427664at2759"/>
<feature type="compositionally biased region" description="Basic and acidic residues" evidence="1">
    <location>
        <begin position="426"/>
        <end position="441"/>
    </location>
</feature>
<keyword evidence="4" id="KW-1185">Reference proteome</keyword>
<evidence type="ECO:0000256" key="2">
    <source>
        <dbReference type="SAM" id="Phobius"/>
    </source>
</evidence>
<proteinExistence type="predicted"/>
<accession>A0A6A5Z2K2</accession>
<organism evidence="3 4">
    <name type="scientific">Lophiotrema nucula</name>
    <dbReference type="NCBI Taxonomy" id="690887"/>
    <lineage>
        <taxon>Eukaryota</taxon>
        <taxon>Fungi</taxon>
        <taxon>Dikarya</taxon>
        <taxon>Ascomycota</taxon>
        <taxon>Pezizomycotina</taxon>
        <taxon>Dothideomycetes</taxon>
        <taxon>Pleosporomycetidae</taxon>
        <taxon>Pleosporales</taxon>
        <taxon>Lophiotremataceae</taxon>
        <taxon>Lophiotrema</taxon>
    </lineage>
</organism>